<keyword evidence="3" id="KW-1185">Reference proteome</keyword>
<organism evidence="2 3">
    <name type="scientific">Rubus argutus</name>
    <name type="common">Southern blackberry</name>
    <dbReference type="NCBI Taxonomy" id="59490"/>
    <lineage>
        <taxon>Eukaryota</taxon>
        <taxon>Viridiplantae</taxon>
        <taxon>Streptophyta</taxon>
        <taxon>Embryophyta</taxon>
        <taxon>Tracheophyta</taxon>
        <taxon>Spermatophyta</taxon>
        <taxon>Magnoliopsida</taxon>
        <taxon>eudicotyledons</taxon>
        <taxon>Gunneridae</taxon>
        <taxon>Pentapetalae</taxon>
        <taxon>rosids</taxon>
        <taxon>fabids</taxon>
        <taxon>Rosales</taxon>
        <taxon>Rosaceae</taxon>
        <taxon>Rosoideae</taxon>
        <taxon>Rosoideae incertae sedis</taxon>
        <taxon>Rubus</taxon>
    </lineage>
</organism>
<gene>
    <name evidence="2" type="ORF">M0R45_006065</name>
</gene>
<sequence length="668" mass="75792">MENVEFYQTDCETVWSQIKHQEKQIQLKRRWLLGLPKSKSEQKQFERPEFGGDLLPESFLREDDMFYETAKSCVQVAFGACNVEGGNQVFQENILLLDRNSISRALSSCLDDLTNKGLHLLATTVAGGSVKFEKTRWKMKKIIREYLPKVFGSQNNHDDQLDISKQLSQLLNNPQNFRDNFITVFSSRSQSHRLAVTKVLDGLRDLPSETLIAMHRKLKGGQQYLPQLQTHKSGWNRDILIGQLRKTCERMLSELGRGDELQGPLAKAMAVVGLSLKLQLGFHNSTVTEFHQFSPEIKILQDDIARAIWLVKTKVRIPELKNLKTLLDRDAKVSNRSLRTAIKKMLTEYLFECGDMDTIPKSLLEALVIINKKSQNKLHRPIPKDEIEEEVECALNVSAQAKQIVWDMFPDHDLDLDFADAYIEEMEGNADEDDDDDKDDGDDRSSDDDKNHNNGWPQEHRISGSDRSHSDDSHYEVESTGESRPFICNLPTATTTRSDCNPLGNSSVLVEEPETIFSNEGISVDSNGIKRGFHSHSIERHEPDCNTGLDTEDPLHVEPEGVYKQTTYKNQYLAIQEVSDETSMIAHNLVGHMLEAFAQIEGLDLEWDDSLYLRGDCATHEDSQVVEERHTLSQENNGDPVIVSVIEDLIPSFPKSGMEALRKLVGQV</sequence>
<feature type="region of interest" description="Disordered" evidence="1">
    <location>
        <begin position="427"/>
        <end position="490"/>
    </location>
</feature>
<dbReference type="Proteomes" id="UP001457282">
    <property type="component" value="Unassembled WGS sequence"/>
</dbReference>
<evidence type="ECO:0000313" key="2">
    <source>
        <dbReference type="EMBL" id="KAK9950581.1"/>
    </source>
</evidence>
<dbReference type="PANTHER" id="PTHR36071:SF1">
    <property type="entry name" value="DNA DOUBLE-STRAND BREAK REPAIR PROTEIN"/>
    <property type="match status" value="1"/>
</dbReference>
<protein>
    <submittedName>
        <fullName evidence="2">Uncharacterized protein</fullName>
    </submittedName>
</protein>
<comment type="caution">
    <text evidence="2">The sequence shown here is derived from an EMBL/GenBank/DDBJ whole genome shotgun (WGS) entry which is preliminary data.</text>
</comment>
<proteinExistence type="predicted"/>
<evidence type="ECO:0000256" key="1">
    <source>
        <dbReference type="SAM" id="MobiDB-lite"/>
    </source>
</evidence>
<feature type="compositionally biased region" description="Basic and acidic residues" evidence="1">
    <location>
        <begin position="441"/>
        <end position="477"/>
    </location>
</feature>
<evidence type="ECO:0000313" key="3">
    <source>
        <dbReference type="Proteomes" id="UP001457282"/>
    </source>
</evidence>
<accession>A0AAW1YPI6</accession>
<dbReference type="AlphaFoldDB" id="A0AAW1YPI6"/>
<feature type="compositionally biased region" description="Acidic residues" evidence="1">
    <location>
        <begin position="427"/>
        <end position="440"/>
    </location>
</feature>
<reference evidence="2 3" key="1">
    <citation type="journal article" date="2023" name="G3 (Bethesda)">
        <title>A chromosome-length genome assembly and annotation of blackberry (Rubus argutus, cv. 'Hillquist').</title>
        <authorList>
            <person name="Bruna T."/>
            <person name="Aryal R."/>
            <person name="Dudchenko O."/>
            <person name="Sargent D.J."/>
            <person name="Mead D."/>
            <person name="Buti M."/>
            <person name="Cavallini A."/>
            <person name="Hytonen T."/>
            <person name="Andres J."/>
            <person name="Pham M."/>
            <person name="Weisz D."/>
            <person name="Mascagni F."/>
            <person name="Usai G."/>
            <person name="Natali L."/>
            <person name="Bassil N."/>
            <person name="Fernandez G.E."/>
            <person name="Lomsadze A."/>
            <person name="Armour M."/>
            <person name="Olukolu B."/>
            <person name="Poorten T."/>
            <person name="Britton C."/>
            <person name="Davik J."/>
            <person name="Ashrafi H."/>
            <person name="Aiden E.L."/>
            <person name="Borodovsky M."/>
            <person name="Worthington M."/>
        </authorList>
    </citation>
    <scope>NUCLEOTIDE SEQUENCE [LARGE SCALE GENOMIC DNA]</scope>
    <source>
        <strain evidence="2">PI 553951</strain>
    </source>
</reference>
<name>A0AAW1YPI6_RUBAR</name>
<dbReference type="EMBL" id="JBEDUW010000001">
    <property type="protein sequence ID" value="KAK9950581.1"/>
    <property type="molecule type" value="Genomic_DNA"/>
</dbReference>
<dbReference type="PANTHER" id="PTHR36071">
    <property type="entry name" value="DNA DOUBLE-STRAND BREAK REPAIR PROTEIN"/>
    <property type="match status" value="1"/>
</dbReference>